<evidence type="ECO:0000313" key="2">
    <source>
        <dbReference type="RefSeq" id="XP_045152454.1"/>
    </source>
</evidence>
<reference evidence="2" key="1">
    <citation type="submission" date="2025-08" db="UniProtKB">
        <authorList>
            <consortium name="RefSeq"/>
        </authorList>
    </citation>
    <scope>IDENTIFICATION</scope>
</reference>
<keyword evidence="1" id="KW-1185">Reference proteome</keyword>
<name>A0AC55DL27_ECHTE</name>
<protein>
    <submittedName>
        <fullName evidence="2">Fibrous sheath-interacting protein 2</fullName>
    </submittedName>
</protein>
<gene>
    <name evidence="2" type="primary">FSIP2</name>
</gene>
<dbReference type="RefSeq" id="XP_045152454.1">
    <property type="nucleotide sequence ID" value="XM_045296519.1"/>
</dbReference>
<proteinExistence type="predicted"/>
<dbReference type="Proteomes" id="UP000694863">
    <property type="component" value="Unplaced"/>
</dbReference>
<sequence length="6840" mass="768522">MELYLSSCSKVADTAAHKTATMLAADSQQCGDGAHKTHLPGIGAAQLLDLPLGVKLPVIPGSNTVFYTTGLCEKLFRPSYDFNLTDPYCRLLENQYKNLHDPHLREYYKRKDILRRLKKGGYITSNNKIVCSLKEWNKYRQYLTSLKLDFERNYSREQKMLTKRLNKLQENCHLSECCHAEQFQNWLLQERAYSFKDHERLIRHRYLDMIRKELELLERTAEERRLLQRDKEERRQREHARRKLNLRRKIEEEWKEKEMLLLTKIGEDAKREAKIEEQRRRSREESDRKKQALLEKKMAHHLQKIQELEHRREDIEKNTVDRGQDGTHYEASFSHKKKNNGDGKSVFSGPNGANGFTTNNVSHCQRSSLNLSKRSGTSVLYHPDIEDNGTEQKKERNGDLPERTAKKSCCFSESGPQAHTTSNGIFSSRASSYTQQNLHHDCLPRKVTCEELHSIIQNVMTWVVATVTSILYPAITKYEERLRQSTCPVSEDSVLSSESSSFCSTCSEGFTYGSYTSATTKTFQTEPYTLSTNMSGRPPDVPSARLESTFVEKTYHRKRQPGTSDFKYSNSRMIYGYPRLRSCKSDSHLLASSETSTRISKDATTATDSFENPSISDHRAKAIHEIKNLKNVFVNFKCHLKGETELILESVLQELMADLTHAIPSLSSVTAEVFVDRAEARNTDLLSNVDICSVAGEIVDNMLEKLQSAVEKKCGEIFSEEDLSVHTHPDSTGGEQFTSSDDKPLEAPPPRSVEPMCNVAEEMVHSIVEKLMALASCRQKELPHLENQRKQSPQPPLTDSPAMFHQRVDQKKPHTEPDAAKLMVKEEIQNLVSKMFSKSSLVGYIEEAVSAILGYVQNELNNERLVASEETVLLLQLLDNIFAELHPQSVKPGAQKNKPRRTRHPSNTDERYRFLGTRPTSGQRSGKPFSPINVPGMVLYPEDENEEIDKMVKNVLESSFQDERANLQKQTPDRSFKNRNTCFEYRTKTKVPRNPPSQGNDVFGDCGLKLDSPSFKNEDNLWGKSYLHKDVSVFSPKQTHQIQKTCEKLVKSILTEMLTDISSFPPGPLDRKIGKEASVFATRKPPGVSHQEWMDQMFSVSEIRTMTEEITEAVLNILYTASNCITKTIEDSISSSVHQTFRDNSDTSHTAPNAPTKKPLQIWFDSEKKMKCLSSSRHAKPSSLASGERDSESLDSINDKIVSTVVKKLKSFVCPKLQMGFKSSPTKPSSLRSQLSDYTAKVVNIVLRAIQNEPEFSKKHLNPREVDTSKSLTDKGVCTGSDKKSESLVTSLSDDIMTSPLLTCICDMLSSQSEDQSNSLLPTDKKPRPATSYRPHCFDKQNMLPSRQDKRSTHQYLGISCTHHSENDLKENARLQVLDRIGETLYEMLCKLVGAHAHAHLSCNKQNREKTDETPQTTNALQSDIQLISKTILESIIAKLCAIDTDNFATSGFKTVSGYLDIDSLSFSSIIEEMAKCTDIISQFVSNMFQKSNKEMPKNRAKTDSVASKAGHRVEENPKHLKAVASDILNMVFDKLERFANGNLETLGTTNDGNKKTSKMDWGFEDTSVSTDINEELLQSALYIHAKNLSNALLTAIQTELNESSLDLGTDVKRPPPEKHMLTETIDLILDAVSSDVFQSEIGSEEEKGIETYRYRPTYGNHLPGGAESDAFREDAECKEDEDREARPPPAQESESDSRTQRALEKALNKIEVELREPQTSPIVPIIKNILNEIFHNAFINQVYMLPFPQSHLRSILHNVDERVPQTSGQPRDEMMDPLVSEADVTSVTDDVIRTVFHKLYSAAVSERNASEKSYRTITFSANVSFHEHTSGGKSSVPMLDGNPCALHPCTGFSMDGDAKVNVIEEIVQAVLTNLETFATSKVKSLFCSQLSFTILPMQQDKDAFSQVFSTKDPCSDESFFSSSVGQIGTVKTHTVCQLPLSKLNSYATEVARKILQGLKHELDKEVESPVSTHQITVSESIASQVVNTVLAIVSSKGRYEKIHSKKEIDSDQQESIMEKLFNKTEYRKILKFQLQDTIENILSDIYEKTLDQNNLTLAIATLKCNTDGKYSETNSEMLTESSSKAIPKLSVPKSDVIMISNDIVDIVLNNLNSAVVMLGINTESSVPERSSLTICDMPPNVECQQRVITDTDQEINTEKFRCSGNVKSSCAADKKITVVAKEDSRKRAPDPCAENANIITKTIFNMLESFATDRIDSLIILAFQPKEKVVVSPELENCQLDDRVFGESSQVESGGTIFSQQFTDSTFASYRKNLRPTIHLSQACLKEYADIIASVILKLIKIDVDLEIQRMCSYPNRISLQENIIVSEVVNSILKILYSKRSAKEISFYPKKNTKLVSPLTISNEIQSGEKKDTNSELSLFATYLVGKQQITSEEENQRMILEEIFMRNEEPRKKEKMELICTVEEVLKKVSQRVMKAKGRLSPNKETLDLESNSKVQTSDTTQKNSFQSSINRVATDIVEDVLEGIHSVVVKCLHESPKWAAPSDNRYGLPLKPSCFGRTRQAGQESALPRYAIPQMDPRESSQNVSFLENTFWQGPPLQVGKDLFQMVLNKIKTFASQHLEDISYKVSPKDGPKPDLKANLKARSKMTSLSKFRMKSHPRPSGAKVKNKTKLSPGDSTPRCSRSKTVIGLPHSLSSGDAKNILEIKLPTSELKGYSQNITCSILETIVKEFEKFKQDQAIVNTKALPLDQIMAASGIVSAVLQGLRATKNQHLTRPIKASHLDDLKLSRACLGADFRGKPQACFFLENVSSQLEQIFPKEGIFKKMFDKWQIESNDPDNETFQLLMVAETILTEISIKAKELEYSVSLLNLPPLETSESRFNGNSQEASKRTADFRAQIKMFAREIVEMLFEKLQMCFLTQMSISESKDTPASGKEQISAKTKHSSPTKHLLGNVSIENIMSKDRNSLDYSHRIVREIAERVLNMLESFVDLQFKHISKYEFSEIVKMPIESFFPVQQRLLSKKMWPKLQPVGKFSDEPRSSAIISQENVENIFLQVHRFHSELLTYATNIISDMLGIIKDKLDKEISQEEPASDSLLKENIIASEIIGTLIDQCSNFNRSLIENLPKENMFQGVDNVYIVNQVELSRNMKMSTSDLKETSFRNNPPQVSAPCVESYSEDDKKKKYRPSSNQPTYVRFVGNTIQSSELVEQFDSNTTLSFSRNTEQSHSYVYYDQVMRGNNTVPEDSVLNKLFKKANESTETALKQAMSFIEKEKRGSPGAFHYKNLQPVEESTQIERSVSPLKICLAAENIVNTVLSSFGFPSQPHTQPHTDESMETMKPFFMSHQSPLSGIPEEEATEEENLLRTWDKNISCMVDEDYENPEASRDFPLLQKWKQNSVKIKRIRSLEDLEVIAFADHELGPNEIYLIARHVTRSVITHFKNVETRVSSEEMISIVSTSSRKKYESKQSLRNIHNNSSLGQFCEHLTELVILQTISRVFEDLEEDTEGVIAWESQVAINTIISIHSHVFESRSIPITELALSITEIIIQILSDSNIIMAEITQQMTSRQTKYMYCPGVTATEIDDLFQDLLIGVIHILSKEIGINGCPQSTGRNNSFSMSRSQNTATCNKTNPTKREAEPTDSKLPDQIDQLIQKNNINDLACKLDSLVGSLKTHESKDVVRKVFNILLDTFLPEECPDVSVDLGKIARTRFPSSNNEDDNSTHGNNLGLSPKSVFLLNVICEKLIRTLLEKYTSTSCLDKSGPCPDEAEKCQLFKMFESVEGDEVDCQGASNRQQFHEDYMSDFLENLAEIDQDSLSSDSMLTVLSHSLVKSLMDKLSHDSQHTSESSPSANMHQKYGTRIEQSSFTKTRNPKFTELQDRDSIGFVSFDKKTLRKPLNNSNKVTPKIQAPSGKQYPVRAPASALMRQGGGKVTTTAIDNGSKNMKVYSATFLEEIISQLFFNLSTSLLGTNENITEAALNEMNTFFVKSVVNEFNNSQVTLLRNAEERLCFPPTDNDTVGKIVGTIYNDIVQRYKLKVTCAGILPYDDTSIAEQITSGILLEILDYQLPPYLKGNLKLNAFYPLKADIILQKLQGRLKEFTSQPRFATGCSTLLPHSLLEDVIRKLLLQLVPPASESFSLGKTDFMSPDFHKMSNCIINKVLSAISKHKIWLTICDNLCPHTRKNLQQMVDSVYSNVLQRSDSLVSIQKSIISQSPVIADRIASCIIQEIIESHLQPFLSEESLPRPPTPLDEISTMVQNVLLDVTYAQGSPKPSPVGDYPDAFVEEIVARLLSKIFISKPHPEFDLEKMTQKIVNSINDHFDKAKIHTVYDDKEPSHPSVDTDIVDKLVTSVYRNVLKQHELDPDNVKGLKDNDIFVDNITNLIVAAISDYLLHPLLSGDLPASPYSTSMAENIAQDILSSICKSTKPGQNLSPYNTLLPYTFLEDMIRVLLSRIFPSTYSMIPNKETPKERSAVNFNEVASNLISDIRMKISQHEIRFSKDEDETSSVYSESDVQNLVDSVFKNISQNSGSPDSIGKNITNGNEAFTDKIAGFIIKSICQQHLQAFVDGGVSPSSSRTYSDDERRQLFYASVYSSRFLEDVISGVLSKVFHRLLGIVQSKSVRDLENELLEAANQLIPLIVKEFSNAQVSTIENAEDLLALPPVEKDLVVKIVDRVYSKVLQEYEMEPRPSKDFLTDTKALAAKITRTILTEIFDFQIHPDIVAKLPYSSHSKLSAGTLINRVKYDLGKSRLRKQASTTYTTMLSHNHLKQIVTQLISQISSLASSIDNSDTSQSDLSNTVMRLINEIISIISKHAICIIKHGGEKQSMISEKDIQSMIDSIYGDLSYSNLYQSLTKDKKGISDISASKIASFIIKEIFNHHLQSFVSADKTLLSAAGDQTYKQKAIDSKQRELSSIVNSAVFLEEVISELLCKVLYAFSHDALAVENPDKAKAKTIGIVTALVESIVLEFTTSEILLVDDVDENLCLTEGYKEMVQNMVNVIYEKILDEYKTLIQVHKAIQSDTMGFGREIYHFLLGEIYDYQMQTLVSGDLANSSYSFPKADNIIKKVLNTLLQDNETVPSFITVLPHSLLRDMIYKLLMHMFPFTDLKNELKDKEMVPSDGEFVDAATKLTDEIIQEIFEHEIRLATAEENVETMQLEVIENLVDSICNNILKKSEFQTEVKKDAHKIGGSFLSNLAGLIMKEIVDHHLRPFLSDEESSSSDLSDCGHGSTLAESGKAKSQPSLYSATFLEDVIVDLVRKFYSLQSVADDSKEKEMPKSNIVRLAIKFANSLIEEFSKCDIKVLPNAEKIFSFPPIARETIDNISNFVYDQFIGKYGTSDIHKDDKSNIFIESIASLVQRAISAFKIQPLFSGDWFSTFFSFLNPDNITQRVQHLPQETPTQAYRCLEGNQLTLPEESHKHTTPALDEKNTEDTMEIEREEVCREKISIKEEKSMQKAVLDPTLNSVNSIMKSNMVPDVANQINKDKGKMETAIEENIVPKVTYPSSIREGEDTQEPDLMVTPGNNETKNKSPAPPKDEEGHGDEIQTHFLAATDVTQSGKSAPRSDFEIDNEEKSIKTRERFSLNDGRPLKMPSFIFNAKTKEITMENMLTQKLCSVGMRDVAIQVATNDEQYVDAESVQNVTENIYENVLELYSQEQENDLKSQSSPGDKALHITQEVGKDSVQSVSTKALSSSITEHVPAKEIEEERAHFKEIKSEPGKQDGLQYSPENKPRIIPASFLEDVIMEMINKLIFSSPQEAQTYDHFQNVTDGENPAELYDTAMKLIDSLLKEFSDAQIKVFRPEKKKQVCLPAGKVPLEPKVPPRQKEATSAKASSSIMMITVDQIAPGHKMTKKSSSNKLPFIDKMPALDKALVNKVVHSSICNILKEYQSQDSICKNINTDREFLARRLTSAVIDEIFQHQLNLVFGDEVPASACLPLQSKDVVKRIKKVAHTANKECQTSSPYTIMLPHKFLEDVISSLLYKIFPTDSNTKTETIENNFFTEMDFLQLKLVSTVMAKIAKDEDMIIQYVESLHPNDNEIAQLVVQSIYNNLLPQFGSQEIIQNCVTSGCRILSDAIVDLVLREVAGNQLQNYFSGELTPCQCAEIDYVVENILNTVVQTTDAPQSQPSQAHKLSYSILEDIAVKFLSKLFSKLPRVNKGRTKSLETEMQNISSKILNSVQEFISKSQIKLTRPAKESPTIPCADNATIENVVNSVYTSVLNLSGSYHSVFKDLMSKSNVLSDIIGCLMVKEISNSEFQPQVEEELSNSELVLEAVRIMEKVIGIINEMKSHEKPLSQKGAVLDALFIEEALGLFLAKLIGVPSASINENTNISKPELNKIASELTKFVTAEISKSNISLVAADPKEHPLNQQSTEIVSQVVDSVYSNVLQQSGSQENLFHDIRDTNKVLPQKVANLIVNNISNFPVNTSSSKYLNADLIRDLDIDRIVQKAQSHSLIVPEVEKEGSQHCSAEELPVKIVPHIKNKPISIDPAIISEHLAVLSVKTQPLEKIKLDCLKTTGHTIAELRRASLSGKSYSSTRLTEREKAKKERRPSLNKTGRLDVKPFEAVGRNSFQNIRKPDLARVELLKDVQNKQDLIIRLVAHDIEQDYPERMKEESVLSYEDEVVLREVVQEGFLEEEEQPGTGAAKPVASKAVSTKPTASTSSLKKFLSLSKCCQPTSSSNMDSIETTSDHLSECQEEQVRKAVAKLDMSTFSVLATERKAPSREKPPQHSKEENRPINEPTHYFIHRIMSSSSYNQEDMMTSAGETEGDIKDPSAKILEESSQEPALESTSNVKFFTIYEGRQSVVPSESPSKIFTSEDHKSIVSKQGSKALAKVSSVLSKVFARTSTNISKPSSSPPQNEP</sequence>
<organism evidence="1 2">
    <name type="scientific">Echinops telfairi</name>
    <name type="common">Lesser hedgehog tenrec</name>
    <dbReference type="NCBI Taxonomy" id="9371"/>
    <lineage>
        <taxon>Eukaryota</taxon>
        <taxon>Metazoa</taxon>
        <taxon>Chordata</taxon>
        <taxon>Craniata</taxon>
        <taxon>Vertebrata</taxon>
        <taxon>Euteleostomi</taxon>
        <taxon>Mammalia</taxon>
        <taxon>Eutheria</taxon>
        <taxon>Afrotheria</taxon>
        <taxon>Tenrecidae</taxon>
        <taxon>Tenrecinae</taxon>
        <taxon>Echinops</taxon>
    </lineage>
</organism>
<accession>A0AC55DL27</accession>
<evidence type="ECO:0000313" key="1">
    <source>
        <dbReference type="Proteomes" id="UP000694863"/>
    </source>
</evidence>